<evidence type="ECO:0000313" key="8">
    <source>
        <dbReference type="EMBL" id="GET88103.1"/>
    </source>
</evidence>
<keyword evidence="6" id="KW-0464">Manganese</keyword>
<comment type="caution">
    <text evidence="8">The sequence shown here is derived from an EMBL/GenBank/DDBJ whole genome shotgun (WGS) entry which is preliminary data.</text>
</comment>
<accession>A0A640KES6</accession>
<dbReference type="PANTHER" id="PTHR12318:SF0">
    <property type="entry name" value="ACYL-COENZYME A DIPHOSPHATASE NUDT19"/>
    <property type="match status" value="1"/>
</dbReference>
<evidence type="ECO:0000256" key="6">
    <source>
        <dbReference type="ARBA" id="ARBA00023211"/>
    </source>
</evidence>
<dbReference type="VEuPathDB" id="TriTrypDB:LtaPh_2004300"/>
<keyword evidence="3" id="KW-0479">Metal-binding</keyword>
<dbReference type="Proteomes" id="UP000419144">
    <property type="component" value="Unassembled WGS sequence"/>
</dbReference>
<evidence type="ECO:0000256" key="1">
    <source>
        <dbReference type="ARBA" id="ARBA00001936"/>
    </source>
</evidence>
<dbReference type="Gene3D" id="3.90.79.10">
    <property type="entry name" value="Nucleoside Triphosphate Pyrophosphohydrolase"/>
    <property type="match status" value="1"/>
</dbReference>
<keyword evidence="5" id="KW-0460">Magnesium</keyword>
<evidence type="ECO:0000259" key="7">
    <source>
        <dbReference type="PROSITE" id="PS51462"/>
    </source>
</evidence>
<reference evidence="8" key="1">
    <citation type="submission" date="2019-11" db="EMBL/GenBank/DDBJ databases">
        <title>Leishmania tarentolae CDS.</title>
        <authorList>
            <person name="Goto Y."/>
            <person name="Yamagishi J."/>
        </authorList>
    </citation>
    <scope>NUCLEOTIDE SEQUENCE [LARGE SCALE GENOMIC DNA]</scope>
    <source>
        <strain evidence="8">Parrot Tar II</strain>
    </source>
</reference>
<sequence length="556" mass="60739">MRAWHRMKSERREAFSQALRALCAPVVMMRICACVGERTLHLSWGASALAAVFGVGSLSHCLGRHIRRVYSCIMSRARRRTHTHTHAHTHTHTLTHKDLPLSSPLILSVIALYLSSLPHHRTCATRHAVPQAFLPLTHLHTKPMSSKLKVAVPRLASTVLLLARSPKDATSHQGNAMGDDAAKKNDIHVLMMKRHGKARFMPGMYVFPGGGVESRDYATAQHYLAEHYDLHVPDASRNRVTSQDFIESHSQLSTEEAEVEAWACRVGALRELAEEAGCVLGRDRQIFSMTDWIKWQKLLGDMGATGGVSTGPVSSGLATPPPMCDFSAVSSLRPVARWVTPRQSKYRYDTYFYAALVDSALVSEAAHSALHASSFTRAENGEGMNAGKAARCIPPQELPLLEQASEVSELLWVSPLEALQRHEDLNDTFSLATPTYLLLHALSLQPSFASMAAAWAAAPPSPAGPAAKPLGDLPYSSALPCVEPLNTMTDDGRRIMDVVLPTHYFHETGWSLADGAYLFPGECSPGRRHFVHLFVGCSGMTSVDGATADKACTILH</sequence>
<dbReference type="AlphaFoldDB" id="A0A640KES6"/>
<dbReference type="InterPro" id="IPR000086">
    <property type="entry name" value="NUDIX_hydrolase_dom"/>
</dbReference>
<evidence type="ECO:0000256" key="4">
    <source>
        <dbReference type="ARBA" id="ARBA00022801"/>
    </source>
</evidence>
<keyword evidence="9" id="KW-1185">Reference proteome</keyword>
<gene>
    <name evidence="8" type="ORF">LtaPh_2004300</name>
</gene>
<organism evidence="8 9">
    <name type="scientific">Leishmania tarentolae</name>
    <name type="common">Sauroleishmania tarentolae</name>
    <dbReference type="NCBI Taxonomy" id="5689"/>
    <lineage>
        <taxon>Eukaryota</taxon>
        <taxon>Discoba</taxon>
        <taxon>Euglenozoa</taxon>
        <taxon>Kinetoplastea</taxon>
        <taxon>Metakinetoplastina</taxon>
        <taxon>Trypanosomatida</taxon>
        <taxon>Trypanosomatidae</taxon>
        <taxon>Leishmaniinae</taxon>
        <taxon>Leishmania</taxon>
        <taxon>lizard Leishmania</taxon>
    </lineage>
</organism>
<feature type="domain" description="Nudix hydrolase" evidence="7">
    <location>
        <begin position="152"/>
        <end position="439"/>
    </location>
</feature>
<comment type="cofactor">
    <cofactor evidence="2">
        <name>Mg(2+)</name>
        <dbReference type="ChEBI" id="CHEBI:18420"/>
    </cofactor>
</comment>
<evidence type="ECO:0000256" key="5">
    <source>
        <dbReference type="ARBA" id="ARBA00022842"/>
    </source>
</evidence>
<dbReference type="GO" id="GO:0046872">
    <property type="term" value="F:metal ion binding"/>
    <property type="evidence" value="ECO:0007669"/>
    <property type="project" value="UniProtKB-KW"/>
</dbReference>
<evidence type="ECO:0000256" key="3">
    <source>
        <dbReference type="ARBA" id="ARBA00022723"/>
    </source>
</evidence>
<dbReference type="OrthoDB" id="1695362at2759"/>
<keyword evidence="4" id="KW-0378">Hydrolase</keyword>
<evidence type="ECO:0000256" key="2">
    <source>
        <dbReference type="ARBA" id="ARBA00001946"/>
    </source>
</evidence>
<dbReference type="PROSITE" id="PS51462">
    <property type="entry name" value="NUDIX"/>
    <property type="match status" value="1"/>
</dbReference>
<dbReference type="EMBL" id="BLBS01000025">
    <property type="protein sequence ID" value="GET88103.1"/>
    <property type="molecule type" value="Genomic_DNA"/>
</dbReference>
<dbReference type="InterPro" id="IPR039121">
    <property type="entry name" value="NUDT19"/>
</dbReference>
<dbReference type="InterPro" id="IPR015797">
    <property type="entry name" value="NUDIX_hydrolase-like_dom_sf"/>
</dbReference>
<protein>
    <recommendedName>
        <fullName evidence="7">Nudix hydrolase domain-containing protein</fullName>
    </recommendedName>
</protein>
<dbReference type="GO" id="GO:0016818">
    <property type="term" value="F:hydrolase activity, acting on acid anhydrides, in phosphorus-containing anhydrides"/>
    <property type="evidence" value="ECO:0007669"/>
    <property type="project" value="InterPro"/>
</dbReference>
<dbReference type="SUPFAM" id="SSF55811">
    <property type="entry name" value="Nudix"/>
    <property type="match status" value="1"/>
</dbReference>
<comment type="cofactor">
    <cofactor evidence="1">
        <name>Mn(2+)</name>
        <dbReference type="ChEBI" id="CHEBI:29035"/>
    </cofactor>
</comment>
<dbReference type="GO" id="GO:0005739">
    <property type="term" value="C:mitochondrion"/>
    <property type="evidence" value="ECO:0007669"/>
    <property type="project" value="TreeGrafter"/>
</dbReference>
<dbReference type="PANTHER" id="PTHR12318">
    <property type="entry name" value="TESTOSTERONE-REGULATED PROTEIN RP2"/>
    <property type="match status" value="1"/>
</dbReference>
<proteinExistence type="predicted"/>
<evidence type="ECO:0000313" key="9">
    <source>
        <dbReference type="Proteomes" id="UP000419144"/>
    </source>
</evidence>
<name>A0A640KES6_LEITA</name>